<dbReference type="Proteomes" id="UP000316726">
    <property type="component" value="Chromosome 8"/>
</dbReference>
<proteinExistence type="predicted"/>
<gene>
    <name evidence="1" type="ORF">A3770_08p51020</name>
</gene>
<name>A0A5B8MRN4_9CHLO</name>
<evidence type="ECO:0000313" key="2">
    <source>
        <dbReference type="Proteomes" id="UP000316726"/>
    </source>
</evidence>
<organism evidence="1 2">
    <name type="scientific">Chloropicon primus</name>
    <dbReference type="NCBI Taxonomy" id="1764295"/>
    <lineage>
        <taxon>Eukaryota</taxon>
        <taxon>Viridiplantae</taxon>
        <taxon>Chlorophyta</taxon>
        <taxon>Chloropicophyceae</taxon>
        <taxon>Chloropicales</taxon>
        <taxon>Chloropicaceae</taxon>
        <taxon>Chloropicon</taxon>
    </lineage>
</organism>
<keyword evidence="2" id="KW-1185">Reference proteome</keyword>
<dbReference type="EMBL" id="CP031041">
    <property type="protein sequence ID" value="QDZ22584.1"/>
    <property type="molecule type" value="Genomic_DNA"/>
</dbReference>
<evidence type="ECO:0000313" key="1">
    <source>
        <dbReference type="EMBL" id="QDZ22584.1"/>
    </source>
</evidence>
<protein>
    <submittedName>
        <fullName evidence="1">Uncharacterized protein</fullName>
    </submittedName>
</protein>
<sequence>MWVVAKEEDEVVVDWAPRRDRGLDSWEDPSSCSYSETVTRIEEQKAARKEDGRVVWECLTEANKSICFLLRHCHEGAYKGRASRSVEERNEVNVDLIDQGTGAKIVSWRWPLDSPDARQLGLCTQKTRTVEVEGTERTFVCHRIGGKCFVYVDLCLVPVPLVRQLEARDLVGEIRTSNLVLLDVVHLDCHGGTAVPAEYDAATKPEHGTSAAGERRQLLEALNEQVRAVVGAIQALRERCGSNHGGKKGGGNFAEARKLQNRLGQLWHQARRLLVE</sequence>
<dbReference type="AlphaFoldDB" id="A0A5B8MRN4"/>
<accession>A0A5B8MRN4</accession>
<reference evidence="1 2" key="1">
    <citation type="submission" date="2018-07" db="EMBL/GenBank/DDBJ databases">
        <title>The complete nuclear genome of the prasinophyte Chloropicon primus (CCMP1205).</title>
        <authorList>
            <person name="Pombert J.-F."/>
            <person name="Otis C."/>
            <person name="Turmel M."/>
            <person name="Lemieux C."/>
        </authorList>
    </citation>
    <scope>NUCLEOTIDE SEQUENCE [LARGE SCALE GENOMIC DNA]</scope>
    <source>
        <strain evidence="1 2">CCMP1205</strain>
    </source>
</reference>